<dbReference type="EMBL" id="SDEE01000954">
    <property type="protein sequence ID" value="RXW13313.1"/>
    <property type="molecule type" value="Genomic_DNA"/>
</dbReference>
<comment type="caution">
    <text evidence="2">The sequence shown here is derived from an EMBL/GenBank/DDBJ whole genome shotgun (WGS) entry which is preliminary data.</text>
</comment>
<name>A0A4Q2D263_9AGAR</name>
<dbReference type="AlphaFoldDB" id="A0A4Q2D263"/>
<proteinExistence type="predicted"/>
<evidence type="ECO:0000256" key="1">
    <source>
        <dbReference type="SAM" id="MobiDB-lite"/>
    </source>
</evidence>
<keyword evidence="3" id="KW-1185">Reference proteome</keyword>
<dbReference type="Proteomes" id="UP000290288">
    <property type="component" value="Unassembled WGS sequence"/>
</dbReference>
<sequence>MQNELKEPGLADALRPYYDKWRETINKESEVAEEDLPPEEPEEEEEREAGV</sequence>
<feature type="region of interest" description="Disordered" evidence="1">
    <location>
        <begin position="26"/>
        <end position="51"/>
    </location>
</feature>
<reference evidence="2 3" key="1">
    <citation type="submission" date="2019-01" db="EMBL/GenBank/DDBJ databases">
        <title>Draft genome sequence of Psathyrella aberdarensis IHI B618.</title>
        <authorList>
            <person name="Buettner E."/>
            <person name="Kellner H."/>
        </authorList>
    </citation>
    <scope>NUCLEOTIDE SEQUENCE [LARGE SCALE GENOMIC DNA]</scope>
    <source>
        <strain evidence="2 3">IHI B618</strain>
    </source>
</reference>
<organism evidence="2 3">
    <name type="scientific">Candolleomyces aberdarensis</name>
    <dbReference type="NCBI Taxonomy" id="2316362"/>
    <lineage>
        <taxon>Eukaryota</taxon>
        <taxon>Fungi</taxon>
        <taxon>Dikarya</taxon>
        <taxon>Basidiomycota</taxon>
        <taxon>Agaricomycotina</taxon>
        <taxon>Agaricomycetes</taxon>
        <taxon>Agaricomycetidae</taxon>
        <taxon>Agaricales</taxon>
        <taxon>Agaricineae</taxon>
        <taxon>Psathyrellaceae</taxon>
        <taxon>Candolleomyces</taxon>
    </lineage>
</organism>
<evidence type="ECO:0000313" key="2">
    <source>
        <dbReference type="EMBL" id="RXW13313.1"/>
    </source>
</evidence>
<accession>A0A4Q2D263</accession>
<gene>
    <name evidence="2" type="ORF">EST38_g12542</name>
</gene>
<feature type="compositionally biased region" description="Acidic residues" evidence="1">
    <location>
        <begin position="31"/>
        <end position="51"/>
    </location>
</feature>
<evidence type="ECO:0000313" key="3">
    <source>
        <dbReference type="Proteomes" id="UP000290288"/>
    </source>
</evidence>
<protein>
    <submittedName>
        <fullName evidence="2">Uncharacterized protein</fullName>
    </submittedName>
</protein>